<evidence type="ECO:0000256" key="9">
    <source>
        <dbReference type="RuleBase" id="RU000587"/>
    </source>
</evidence>
<keyword evidence="11" id="KW-1185">Reference proteome</keyword>
<dbReference type="Pfam" id="PF00343">
    <property type="entry name" value="Phosphorylase"/>
    <property type="match status" value="1"/>
</dbReference>
<evidence type="ECO:0000256" key="5">
    <source>
        <dbReference type="ARBA" id="ARBA00022679"/>
    </source>
</evidence>
<dbReference type="EC" id="2.4.1.1" evidence="9"/>
<dbReference type="Gene3D" id="3.40.50.2000">
    <property type="entry name" value="Glycogen Phosphorylase B"/>
    <property type="match status" value="2"/>
</dbReference>
<proteinExistence type="inferred from homology"/>
<reference evidence="10 11" key="1">
    <citation type="submission" date="2024-09" db="EMBL/GenBank/DDBJ databases">
        <authorList>
            <person name="Sun Q."/>
            <person name="Mori K."/>
        </authorList>
    </citation>
    <scope>NUCLEOTIDE SEQUENCE [LARGE SCALE GENOMIC DNA]</scope>
    <source>
        <strain evidence="10 11">NCAIM B.02529</strain>
    </source>
</reference>
<dbReference type="Proteomes" id="UP001589836">
    <property type="component" value="Unassembled WGS sequence"/>
</dbReference>
<evidence type="ECO:0000256" key="7">
    <source>
        <dbReference type="ARBA" id="ARBA00023277"/>
    </source>
</evidence>
<keyword evidence="6 9" id="KW-0663">Pyridoxal phosphate</keyword>
<organism evidence="10 11">
    <name type="scientific">Pontibacillus salicampi</name>
    <dbReference type="NCBI Taxonomy" id="1449801"/>
    <lineage>
        <taxon>Bacteria</taxon>
        <taxon>Bacillati</taxon>
        <taxon>Bacillota</taxon>
        <taxon>Bacilli</taxon>
        <taxon>Bacillales</taxon>
        <taxon>Bacillaceae</taxon>
        <taxon>Pontibacillus</taxon>
    </lineage>
</organism>
<gene>
    <name evidence="10" type="ORF">ACFFGV_00665</name>
</gene>
<evidence type="ECO:0000256" key="3">
    <source>
        <dbReference type="ARBA" id="ARBA00006047"/>
    </source>
</evidence>
<sequence>MFHDKETFKKAYLERLISMHGKGLEETTPADQYYTLGMMVREYVSRNWIATNNQYQVKDTKQVYYLSLEFLLGKLLKSYLINLNIRTVCEEGFQELGLDLEKIEAEEPDAGLGNGGLGRLAADFLDSMAALHYPGHGMGIRYRYGLFEQKIIDGYQVEIPDYWLREGNVWEVRKSDKTVEVRFGGEVITKEMGDTLSFDHVKYEPVLAVPYDMPVIGYHNKTVNSLRLWNAESAIKDYDFDHMHNRHYHQMIEYKKSTESISEFLYPDDSTFDGKRLRLKQQYFLVSASLQTILARYKRQHEDIAHMPEKIAIHTNDTHPVLAIPELMRLLMDQEGLGWEEAWDITTKTISYTNHTILSEALECWAIEVMAPLLPRIFMIIEEINERYCQKLWDQYPGEWEKIRRMAIISDGYVRMAPLAIIGCHSVNGVSALHSTILVEDLMKEFYEEEPDKFNNKTNGITHRRWLIGANPGLTNVITDVIGAGWKSSPSQLKRLISYKNDAALQQSVAKVKLENKEKLAALIWRDYGIKVDTSSIFDVHIKRIHAYKRQLLNVFHIMNLYKRVKENPDISITPRTFIFGGKAAPGYHLAKSIVKLIHTIAEVINHDPSIRDQIKVVFIRNYGVSHAESIIPAADVSEQISTASKEASGTGNMKFMMNGALTIGTLDGANIEIAQKVGDDHIFLFGLRPDEVLDYYQHGGYHARDMYNRDKRIRVILDQLMNGTFVKEDVDFKSIYYSLIDYDEYFVLKDFPSYVDAQQTVEQSYQHTASWYEKSIVNIAHSGAFSSDQTISRYAKEIWDLEPLRVQ</sequence>
<accession>A0ABV6LI81</accession>
<evidence type="ECO:0000313" key="10">
    <source>
        <dbReference type="EMBL" id="MFC0522101.1"/>
    </source>
</evidence>
<keyword evidence="5 9" id="KW-0808">Transferase</keyword>
<evidence type="ECO:0000256" key="2">
    <source>
        <dbReference type="ARBA" id="ARBA00001933"/>
    </source>
</evidence>
<dbReference type="PROSITE" id="PS00102">
    <property type="entry name" value="PHOSPHORYLASE"/>
    <property type="match status" value="1"/>
</dbReference>
<evidence type="ECO:0000256" key="1">
    <source>
        <dbReference type="ARBA" id="ARBA00001275"/>
    </source>
</evidence>
<dbReference type="NCBIfam" id="TIGR02093">
    <property type="entry name" value="P_ylase"/>
    <property type="match status" value="1"/>
</dbReference>
<comment type="function">
    <text evidence="8">Phosphorylase is an important allosteric enzyme in carbohydrate metabolism. Enzymes from different sources differ in their regulatory mechanisms and in their natural substrates. However, all known phosphorylases share catalytic and structural properties.</text>
</comment>
<dbReference type="EMBL" id="JBHLTP010000001">
    <property type="protein sequence ID" value="MFC0522101.1"/>
    <property type="molecule type" value="Genomic_DNA"/>
</dbReference>
<comment type="caution">
    <text evidence="10">The sequence shown here is derived from an EMBL/GenBank/DDBJ whole genome shotgun (WGS) entry which is preliminary data.</text>
</comment>
<dbReference type="RefSeq" id="WP_377344591.1">
    <property type="nucleotide sequence ID" value="NZ_JBHLTP010000001.1"/>
</dbReference>
<evidence type="ECO:0000256" key="8">
    <source>
        <dbReference type="ARBA" id="ARBA00025174"/>
    </source>
</evidence>
<evidence type="ECO:0000313" key="11">
    <source>
        <dbReference type="Proteomes" id="UP001589836"/>
    </source>
</evidence>
<comment type="catalytic activity">
    <reaction evidence="1 9">
        <text>[(1-&gt;4)-alpha-D-glucosyl](n) + phosphate = [(1-&gt;4)-alpha-D-glucosyl](n-1) + alpha-D-glucose 1-phosphate</text>
        <dbReference type="Rhea" id="RHEA:41732"/>
        <dbReference type="Rhea" id="RHEA-COMP:9584"/>
        <dbReference type="Rhea" id="RHEA-COMP:9586"/>
        <dbReference type="ChEBI" id="CHEBI:15444"/>
        <dbReference type="ChEBI" id="CHEBI:43474"/>
        <dbReference type="ChEBI" id="CHEBI:58601"/>
        <dbReference type="EC" id="2.4.1.1"/>
    </reaction>
</comment>
<dbReference type="InterPro" id="IPR035090">
    <property type="entry name" value="Pyridoxal_P_attach_site"/>
</dbReference>
<dbReference type="PANTHER" id="PTHR11468">
    <property type="entry name" value="GLYCOGEN PHOSPHORYLASE"/>
    <property type="match status" value="1"/>
</dbReference>
<comment type="cofactor">
    <cofactor evidence="2 9">
        <name>pyridoxal 5'-phosphate</name>
        <dbReference type="ChEBI" id="CHEBI:597326"/>
    </cofactor>
</comment>
<keyword evidence="4 9" id="KW-0328">Glycosyltransferase</keyword>
<dbReference type="GO" id="GO:0004645">
    <property type="term" value="F:1,4-alpha-oligoglucan phosphorylase activity"/>
    <property type="evidence" value="ECO:0007669"/>
    <property type="project" value="UniProtKB-EC"/>
</dbReference>
<evidence type="ECO:0000256" key="4">
    <source>
        <dbReference type="ARBA" id="ARBA00022676"/>
    </source>
</evidence>
<dbReference type="SUPFAM" id="SSF53756">
    <property type="entry name" value="UDP-Glycosyltransferase/glycogen phosphorylase"/>
    <property type="match status" value="1"/>
</dbReference>
<evidence type="ECO:0000256" key="6">
    <source>
        <dbReference type="ARBA" id="ARBA00022898"/>
    </source>
</evidence>
<comment type="similarity">
    <text evidence="3 9">Belongs to the glycogen phosphorylase family.</text>
</comment>
<keyword evidence="7 9" id="KW-0119">Carbohydrate metabolism</keyword>
<dbReference type="PANTHER" id="PTHR11468:SF3">
    <property type="entry name" value="GLYCOGEN PHOSPHORYLASE, LIVER FORM"/>
    <property type="match status" value="1"/>
</dbReference>
<dbReference type="InterPro" id="IPR000811">
    <property type="entry name" value="Glyco_trans_35"/>
</dbReference>
<protein>
    <recommendedName>
        <fullName evidence="9">Alpha-1,4 glucan phosphorylase</fullName>
        <ecNumber evidence="9">2.4.1.1</ecNumber>
    </recommendedName>
</protein>
<name>A0ABV6LI81_9BACI</name>
<dbReference type="CDD" id="cd04300">
    <property type="entry name" value="GT35_Glycogen_Phosphorylase"/>
    <property type="match status" value="1"/>
</dbReference>
<comment type="function">
    <text evidence="9">Allosteric enzyme that catalyzes the rate-limiting step in glycogen catabolism, the phosphorolytic cleavage of glycogen to produce glucose-1-phosphate, and plays a central role in maintaining cellular and organismal glucose homeostasis.</text>
</comment>
<dbReference type="InterPro" id="IPR011833">
    <property type="entry name" value="Glycg_phsphrylas"/>
</dbReference>
<dbReference type="PIRSF" id="PIRSF000460">
    <property type="entry name" value="Pprylas_GlgP"/>
    <property type="match status" value="1"/>
</dbReference>